<reference evidence="1" key="1">
    <citation type="journal article" date="2019" name="BMC Genomics">
        <title>A new reference genome for Sorghum bicolor reveals high levels of sequence similarity between sweet and grain genotypes: implications for the genetics of sugar metabolism.</title>
        <authorList>
            <person name="Cooper E.A."/>
            <person name="Brenton Z.W."/>
            <person name="Flinn B.S."/>
            <person name="Jenkins J."/>
            <person name="Shu S."/>
            <person name="Flowers D."/>
            <person name="Luo F."/>
            <person name="Wang Y."/>
            <person name="Xia P."/>
            <person name="Barry K."/>
            <person name="Daum C."/>
            <person name="Lipzen A."/>
            <person name="Yoshinaga Y."/>
            <person name="Schmutz J."/>
            <person name="Saski C."/>
            <person name="Vermerris W."/>
            <person name="Kresovich S."/>
        </authorList>
    </citation>
    <scope>NUCLEOTIDE SEQUENCE</scope>
</reference>
<dbReference type="SUPFAM" id="SSF51905">
    <property type="entry name" value="FAD/NAD(P)-binding domain"/>
    <property type="match status" value="1"/>
</dbReference>
<protein>
    <recommendedName>
        <fullName evidence="3">Amine oxidase domain-containing protein</fullName>
    </recommendedName>
</protein>
<proteinExistence type="predicted"/>
<dbReference type="InterPro" id="IPR036188">
    <property type="entry name" value="FAD/NAD-bd_sf"/>
</dbReference>
<sequence>MCWCAALVAGGRLPPPALPCRLRRRRRSSVRAEVSPGGESQQKKVAVAGAGWAGLAAAHHLIKQVGVRCHASRRRERPNRGGWPQRYDNLQYTISVYMVHSIPCQLCFSNSLIVSLHIGFWHPYRNIFALVDELGISPFTGWNKAAYYSTEGLAVISLLYFCALTCFCSPVHVRCCNGLSNEYTFSISFWWIYYYLKMGLARNFLVCSKYHIVLHGGYCVST</sequence>
<name>A0A921UDW9_SORBI</name>
<organism evidence="1 2">
    <name type="scientific">Sorghum bicolor</name>
    <name type="common">Sorghum</name>
    <name type="synonym">Sorghum vulgare</name>
    <dbReference type="NCBI Taxonomy" id="4558"/>
    <lineage>
        <taxon>Eukaryota</taxon>
        <taxon>Viridiplantae</taxon>
        <taxon>Streptophyta</taxon>
        <taxon>Embryophyta</taxon>
        <taxon>Tracheophyta</taxon>
        <taxon>Spermatophyta</taxon>
        <taxon>Magnoliopsida</taxon>
        <taxon>Liliopsida</taxon>
        <taxon>Poales</taxon>
        <taxon>Poaceae</taxon>
        <taxon>PACMAD clade</taxon>
        <taxon>Panicoideae</taxon>
        <taxon>Andropogonodae</taxon>
        <taxon>Andropogoneae</taxon>
        <taxon>Sorghinae</taxon>
        <taxon>Sorghum</taxon>
    </lineage>
</organism>
<gene>
    <name evidence="1" type="ORF">BDA96_06G193900</name>
</gene>
<dbReference type="Proteomes" id="UP000807115">
    <property type="component" value="Chromosome 6"/>
</dbReference>
<accession>A0A921UDW9</accession>
<dbReference type="Gene3D" id="3.50.50.60">
    <property type="entry name" value="FAD/NAD(P)-binding domain"/>
    <property type="match status" value="1"/>
</dbReference>
<dbReference type="AlphaFoldDB" id="A0A921UDW9"/>
<reference evidence="1" key="2">
    <citation type="submission" date="2020-10" db="EMBL/GenBank/DDBJ databases">
        <authorList>
            <person name="Cooper E.A."/>
            <person name="Brenton Z.W."/>
            <person name="Flinn B.S."/>
            <person name="Jenkins J."/>
            <person name="Shu S."/>
            <person name="Flowers D."/>
            <person name="Luo F."/>
            <person name="Wang Y."/>
            <person name="Xia P."/>
            <person name="Barry K."/>
            <person name="Daum C."/>
            <person name="Lipzen A."/>
            <person name="Yoshinaga Y."/>
            <person name="Schmutz J."/>
            <person name="Saski C."/>
            <person name="Vermerris W."/>
            <person name="Kresovich S."/>
        </authorList>
    </citation>
    <scope>NUCLEOTIDE SEQUENCE</scope>
</reference>
<evidence type="ECO:0000313" key="1">
    <source>
        <dbReference type="EMBL" id="KAG0526991.1"/>
    </source>
</evidence>
<evidence type="ECO:0008006" key="3">
    <source>
        <dbReference type="Google" id="ProtNLM"/>
    </source>
</evidence>
<evidence type="ECO:0000313" key="2">
    <source>
        <dbReference type="Proteomes" id="UP000807115"/>
    </source>
</evidence>
<dbReference type="EMBL" id="CM027685">
    <property type="protein sequence ID" value="KAG0526991.1"/>
    <property type="molecule type" value="Genomic_DNA"/>
</dbReference>
<comment type="caution">
    <text evidence="1">The sequence shown here is derived from an EMBL/GenBank/DDBJ whole genome shotgun (WGS) entry which is preliminary data.</text>
</comment>